<dbReference type="Proteomes" id="UP000233551">
    <property type="component" value="Unassembled WGS sequence"/>
</dbReference>
<evidence type="ECO:0000313" key="2">
    <source>
        <dbReference type="EMBL" id="PKI70640.1"/>
    </source>
</evidence>
<feature type="region of interest" description="Disordered" evidence="1">
    <location>
        <begin position="238"/>
        <end position="260"/>
    </location>
</feature>
<reference evidence="2 3" key="1">
    <citation type="submission" date="2017-11" db="EMBL/GenBank/DDBJ databases">
        <title>De-novo sequencing of pomegranate (Punica granatum L.) genome.</title>
        <authorList>
            <person name="Akparov Z."/>
            <person name="Amiraslanov A."/>
            <person name="Hajiyeva S."/>
            <person name="Abbasov M."/>
            <person name="Kaur K."/>
            <person name="Hamwieh A."/>
            <person name="Solovyev V."/>
            <person name="Salamov A."/>
            <person name="Braich B."/>
            <person name="Kosarev P."/>
            <person name="Mahmoud A."/>
            <person name="Hajiyev E."/>
            <person name="Babayeva S."/>
            <person name="Izzatullayeva V."/>
            <person name="Mammadov A."/>
            <person name="Mammadov A."/>
            <person name="Sharifova S."/>
            <person name="Ojaghi J."/>
            <person name="Eynullazada K."/>
            <person name="Bayramov B."/>
            <person name="Abdulazimova A."/>
            <person name="Shahmuradov I."/>
        </authorList>
    </citation>
    <scope>NUCLEOTIDE SEQUENCE [LARGE SCALE GENOMIC DNA]</scope>
    <source>
        <strain evidence="3">cv. AG2017</strain>
        <tissue evidence="2">Leaf</tissue>
    </source>
</reference>
<comment type="caution">
    <text evidence="2">The sequence shown here is derived from an EMBL/GenBank/DDBJ whole genome shotgun (WGS) entry which is preliminary data.</text>
</comment>
<gene>
    <name evidence="2" type="ORF">CRG98_008873</name>
</gene>
<protein>
    <submittedName>
        <fullName evidence="2">Uncharacterized protein</fullName>
    </submittedName>
</protein>
<feature type="compositionally biased region" description="Basic and acidic residues" evidence="1">
    <location>
        <begin position="241"/>
        <end position="260"/>
    </location>
</feature>
<organism evidence="2 3">
    <name type="scientific">Punica granatum</name>
    <name type="common">Pomegranate</name>
    <dbReference type="NCBI Taxonomy" id="22663"/>
    <lineage>
        <taxon>Eukaryota</taxon>
        <taxon>Viridiplantae</taxon>
        <taxon>Streptophyta</taxon>
        <taxon>Embryophyta</taxon>
        <taxon>Tracheophyta</taxon>
        <taxon>Spermatophyta</taxon>
        <taxon>Magnoliopsida</taxon>
        <taxon>eudicotyledons</taxon>
        <taxon>Gunneridae</taxon>
        <taxon>Pentapetalae</taxon>
        <taxon>rosids</taxon>
        <taxon>malvids</taxon>
        <taxon>Myrtales</taxon>
        <taxon>Lythraceae</taxon>
        <taxon>Punica</taxon>
    </lineage>
</organism>
<dbReference type="AlphaFoldDB" id="A0A2I0KQN6"/>
<evidence type="ECO:0000313" key="3">
    <source>
        <dbReference type="Proteomes" id="UP000233551"/>
    </source>
</evidence>
<accession>A0A2I0KQN6</accession>
<feature type="region of interest" description="Disordered" evidence="1">
    <location>
        <begin position="187"/>
        <end position="214"/>
    </location>
</feature>
<sequence length="260" mass="27694">MLGRGPKAVNAGPRPDTGPKLKGGAEAQKWGRSPMQGQNPKAGPKPDAVNAGPEADAGPKPNAVNACSIRKCKRCKSKGFQCKSVGKRTGLVGVVRAHRGTYAEDSARAGRDVLARRLVTRSVALREVHRTGQETCWNTWRRRGMVKTLALINKLLVPLCDFSMKTISFGSEISELGLDGHIRSGSCAGTPNGHGSGWHPHGTPLEAPRGSSYPSVACSQDAVKGPDGLNNKGYLITTPSDHLEDNTGQGRIDETMRARE</sequence>
<feature type="region of interest" description="Disordered" evidence="1">
    <location>
        <begin position="1"/>
        <end position="61"/>
    </location>
</feature>
<name>A0A2I0KQN6_PUNGR</name>
<dbReference type="EMBL" id="PGOL01000434">
    <property type="protein sequence ID" value="PKI70640.1"/>
    <property type="molecule type" value="Genomic_DNA"/>
</dbReference>
<proteinExistence type="predicted"/>
<keyword evidence="3" id="KW-1185">Reference proteome</keyword>
<evidence type="ECO:0000256" key="1">
    <source>
        <dbReference type="SAM" id="MobiDB-lite"/>
    </source>
</evidence>